<accession>A0A8H4AJ47</accession>
<name>A0A8H4AJ47_GIGMA</name>
<evidence type="ECO:0000313" key="1">
    <source>
        <dbReference type="EMBL" id="KAF0501606.1"/>
    </source>
</evidence>
<protein>
    <submittedName>
        <fullName evidence="1">Uncharacterized protein</fullName>
    </submittedName>
</protein>
<sequence>MKNERTIIRLHLVSRRICKVVNNFIPTQRINTVLGHTWLIPSHIIGDAHVSYTCAVMTNITREMKNEPAIVRLHLVSRRNRKVVNNSIPTQRINTVLGHTWLIPSHIIGDAHVSYTRAVMIIALMSLDVVIMNEK</sequence>
<comment type="caution">
    <text evidence="1">The sequence shown here is derived from an EMBL/GenBank/DDBJ whole genome shotgun (WGS) entry which is preliminary data.</text>
</comment>
<dbReference type="AlphaFoldDB" id="A0A8H4AJ47"/>
<proteinExistence type="predicted"/>
<reference evidence="1 2" key="1">
    <citation type="journal article" date="2019" name="Environ. Microbiol.">
        <title>At the nexus of three kingdoms: the genome of the mycorrhizal fungus Gigaspora margarita provides insights into plant, endobacterial and fungal interactions.</title>
        <authorList>
            <person name="Venice F."/>
            <person name="Ghignone S."/>
            <person name="Salvioli di Fossalunga A."/>
            <person name="Amselem J."/>
            <person name="Novero M."/>
            <person name="Xianan X."/>
            <person name="Sedzielewska Toro K."/>
            <person name="Morin E."/>
            <person name="Lipzen A."/>
            <person name="Grigoriev I.V."/>
            <person name="Henrissat B."/>
            <person name="Martin F.M."/>
            <person name="Bonfante P."/>
        </authorList>
    </citation>
    <scope>NUCLEOTIDE SEQUENCE [LARGE SCALE GENOMIC DNA]</scope>
    <source>
        <strain evidence="1 2">BEG34</strain>
    </source>
</reference>
<keyword evidence="2" id="KW-1185">Reference proteome</keyword>
<evidence type="ECO:0000313" key="2">
    <source>
        <dbReference type="Proteomes" id="UP000439903"/>
    </source>
</evidence>
<gene>
    <name evidence="1" type="ORF">F8M41_019982</name>
</gene>
<dbReference type="Proteomes" id="UP000439903">
    <property type="component" value="Unassembled WGS sequence"/>
</dbReference>
<dbReference type="EMBL" id="WTPW01000535">
    <property type="protein sequence ID" value="KAF0501606.1"/>
    <property type="molecule type" value="Genomic_DNA"/>
</dbReference>
<organism evidence="1 2">
    <name type="scientific">Gigaspora margarita</name>
    <dbReference type="NCBI Taxonomy" id="4874"/>
    <lineage>
        <taxon>Eukaryota</taxon>
        <taxon>Fungi</taxon>
        <taxon>Fungi incertae sedis</taxon>
        <taxon>Mucoromycota</taxon>
        <taxon>Glomeromycotina</taxon>
        <taxon>Glomeromycetes</taxon>
        <taxon>Diversisporales</taxon>
        <taxon>Gigasporaceae</taxon>
        <taxon>Gigaspora</taxon>
    </lineage>
</organism>